<keyword evidence="1" id="KW-0472">Membrane</keyword>
<evidence type="ECO:0000313" key="2">
    <source>
        <dbReference type="EMBL" id="SAL31104.1"/>
    </source>
</evidence>
<feature type="transmembrane region" description="Helical" evidence="1">
    <location>
        <begin position="70"/>
        <end position="90"/>
    </location>
</feature>
<feature type="transmembrane region" description="Helical" evidence="1">
    <location>
        <begin position="40"/>
        <end position="64"/>
    </location>
</feature>
<keyword evidence="1" id="KW-1133">Transmembrane helix</keyword>
<proteinExistence type="predicted"/>
<dbReference type="RefSeq" id="WP_143281623.1">
    <property type="nucleotide sequence ID" value="NZ_FCNY02000004.1"/>
</dbReference>
<dbReference type="AlphaFoldDB" id="A0A158GG55"/>
<name>A0A158GG55_CABCO</name>
<keyword evidence="3" id="KW-1185">Reference proteome</keyword>
<dbReference type="Proteomes" id="UP000054740">
    <property type="component" value="Unassembled WGS sequence"/>
</dbReference>
<keyword evidence="1" id="KW-0812">Transmembrane</keyword>
<reference evidence="3" key="1">
    <citation type="submission" date="2016-01" db="EMBL/GenBank/DDBJ databases">
        <authorList>
            <person name="Peeters C."/>
        </authorList>
    </citation>
    <scope>NUCLEOTIDE SEQUENCE [LARGE SCALE GENOMIC DNA]</scope>
</reference>
<organism evidence="2 3">
    <name type="scientific">Caballeronia cordobensis</name>
    <name type="common">Burkholderia cordobensis</name>
    <dbReference type="NCBI Taxonomy" id="1353886"/>
    <lineage>
        <taxon>Bacteria</taxon>
        <taxon>Pseudomonadati</taxon>
        <taxon>Pseudomonadota</taxon>
        <taxon>Betaproteobacteria</taxon>
        <taxon>Burkholderiales</taxon>
        <taxon>Burkholderiaceae</taxon>
        <taxon>Caballeronia</taxon>
    </lineage>
</organism>
<dbReference type="EMBL" id="FCNY02000004">
    <property type="protein sequence ID" value="SAL31104.1"/>
    <property type="molecule type" value="Genomic_DNA"/>
</dbReference>
<gene>
    <name evidence="2" type="ORF">AWB70_01965</name>
</gene>
<protein>
    <submittedName>
        <fullName evidence="2">Uncharacterized protein</fullName>
    </submittedName>
</protein>
<sequence>MHCSHRLSGCDRIVSYSCPENPMSVPKHLVRVFHLCCKGVGWASMFLLPVFFTLSFFILAALSFGIWQSLIPVAVVFASFMIAITGMVFIESGKYAHATAFHRASMPLHRFAWPSLEPIGPAPRGDLRAEGAQQHCER</sequence>
<evidence type="ECO:0000256" key="1">
    <source>
        <dbReference type="SAM" id="Phobius"/>
    </source>
</evidence>
<evidence type="ECO:0000313" key="3">
    <source>
        <dbReference type="Proteomes" id="UP000054740"/>
    </source>
</evidence>
<accession>A0A158GG55</accession>